<gene>
    <name evidence="1" type="ORF">VNO77_10886</name>
</gene>
<keyword evidence="2" id="KW-1185">Reference proteome</keyword>
<dbReference type="Proteomes" id="UP001367508">
    <property type="component" value="Unassembled WGS sequence"/>
</dbReference>
<name>A0AAN9QY28_CANGL</name>
<protein>
    <submittedName>
        <fullName evidence="1">Uncharacterized protein</fullName>
    </submittedName>
</protein>
<organism evidence="1 2">
    <name type="scientific">Canavalia gladiata</name>
    <name type="common">Sword bean</name>
    <name type="synonym">Dolichos gladiatus</name>
    <dbReference type="NCBI Taxonomy" id="3824"/>
    <lineage>
        <taxon>Eukaryota</taxon>
        <taxon>Viridiplantae</taxon>
        <taxon>Streptophyta</taxon>
        <taxon>Embryophyta</taxon>
        <taxon>Tracheophyta</taxon>
        <taxon>Spermatophyta</taxon>
        <taxon>Magnoliopsida</taxon>
        <taxon>eudicotyledons</taxon>
        <taxon>Gunneridae</taxon>
        <taxon>Pentapetalae</taxon>
        <taxon>rosids</taxon>
        <taxon>fabids</taxon>
        <taxon>Fabales</taxon>
        <taxon>Fabaceae</taxon>
        <taxon>Papilionoideae</taxon>
        <taxon>50 kb inversion clade</taxon>
        <taxon>NPAAA clade</taxon>
        <taxon>indigoferoid/millettioid clade</taxon>
        <taxon>Phaseoleae</taxon>
        <taxon>Canavalia</taxon>
    </lineage>
</organism>
<accession>A0AAN9QY28</accession>
<sequence length="70" mass="8262">MSHYVIFKIHSVLGLTSVFKLGSTYSCKKPTHLSINPSKNPSAWWRYQRLLQNPTKTLHYRYDYTMLEIA</sequence>
<dbReference type="AlphaFoldDB" id="A0AAN9QY28"/>
<reference evidence="1 2" key="1">
    <citation type="submission" date="2024-01" db="EMBL/GenBank/DDBJ databases">
        <title>The genomes of 5 underutilized Papilionoideae crops provide insights into root nodulation and disease resistanc.</title>
        <authorList>
            <person name="Jiang F."/>
        </authorList>
    </citation>
    <scope>NUCLEOTIDE SEQUENCE [LARGE SCALE GENOMIC DNA]</scope>
    <source>
        <strain evidence="1">LVBAO_FW01</strain>
        <tissue evidence="1">Leaves</tissue>
    </source>
</reference>
<evidence type="ECO:0000313" key="2">
    <source>
        <dbReference type="Proteomes" id="UP001367508"/>
    </source>
</evidence>
<proteinExistence type="predicted"/>
<dbReference type="EMBL" id="JAYMYQ010000002">
    <property type="protein sequence ID" value="KAK7351426.1"/>
    <property type="molecule type" value="Genomic_DNA"/>
</dbReference>
<comment type="caution">
    <text evidence="1">The sequence shown here is derived from an EMBL/GenBank/DDBJ whole genome shotgun (WGS) entry which is preliminary data.</text>
</comment>
<evidence type="ECO:0000313" key="1">
    <source>
        <dbReference type="EMBL" id="KAK7351426.1"/>
    </source>
</evidence>